<evidence type="ECO:0000256" key="8">
    <source>
        <dbReference type="SAM" id="Phobius"/>
    </source>
</evidence>
<dbReference type="Pfam" id="PF07690">
    <property type="entry name" value="MFS_1"/>
    <property type="match status" value="1"/>
</dbReference>
<dbReference type="PROSITE" id="PS00216">
    <property type="entry name" value="SUGAR_TRANSPORT_1"/>
    <property type="match status" value="1"/>
</dbReference>
<feature type="transmembrane region" description="Helical" evidence="8">
    <location>
        <begin position="191"/>
        <end position="216"/>
    </location>
</feature>
<accession>A0A150HGH6</accession>
<reference evidence="10 11" key="1">
    <citation type="submission" date="2016-01" db="EMBL/GenBank/DDBJ databases">
        <title>Draft genome sequences of Microbacterium laevaniformans LCDC 91-0039 and the type strain of Microbacterium hominis LCDC 84-209.</title>
        <authorList>
            <person name="Bernier A.-M."/>
            <person name="Bernard K."/>
        </authorList>
    </citation>
    <scope>NUCLEOTIDE SEQUENCE [LARGE SCALE GENOMIC DNA]</scope>
    <source>
        <strain evidence="10 11">LCDC 91-0039</strain>
    </source>
</reference>
<evidence type="ECO:0000256" key="4">
    <source>
        <dbReference type="ARBA" id="ARBA00022475"/>
    </source>
</evidence>
<keyword evidence="4" id="KW-1003">Cell membrane</keyword>
<dbReference type="InterPro" id="IPR020846">
    <property type="entry name" value="MFS_dom"/>
</dbReference>
<feature type="transmembrane region" description="Helical" evidence="8">
    <location>
        <begin position="98"/>
        <end position="115"/>
    </location>
</feature>
<keyword evidence="5 8" id="KW-0812">Transmembrane</keyword>
<dbReference type="InterPro" id="IPR004812">
    <property type="entry name" value="Efflux_drug-R_Bcr/CmlA"/>
</dbReference>
<evidence type="ECO:0000259" key="9">
    <source>
        <dbReference type="PROSITE" id="PS50850"/>
    </source>
</evidence>
<dbReference type="CDD" id="cd17320">
    <property type="entry name" value="MFS_MdfA_MDR_like"/>
    <property type="match status" value="1"/>
</dbReference>
<feature type="transmembrane region" description="Helical" evidence="8">
    <location>
        <begin position="342"/>
        <end position="362"/>
    </location>
</feature>
<dbReference type="SUPFAM" id="SSF103473">
    <property type="entry name" value="MFS general substrate transporter"/>
    <property type="match status" value="1"/>
</dbReference>
<feature type="domain" description="Major facilitator superfamily (MFS) profile" evidence="9">
    <location>
        <begin position="97"/>
        <end position="487"/>
    </location>
</feature>
<evidence type="ECO:0000256" key="3">
    <source>
        <dbReference type="ARBA" id="ARBA00022448"/>
    </source>
</evidence>
<dbReference type="NCBIfam" id="TIGR00710">
    <property type="entry name" value="efflux_Bcr_CflA"/>
    <property type="match status" value="1"/>
</dbReference>
<dbReference type="GO" id="GO:1990961">
    <property type="term" value="P:xenobiotic detoxification by transmembrane export across the plasma membrane"/>
    <property type="evidence" value="ECO:0007669"/>
    <property type="project" value="InterPro"/>
</dbReference>
<evidence type="ECO:0000313" key="10">
    <source>
        <dbReference type="EMBL" id="KXZ60888.1"/>
    </source>
</evidence>
<sequence>MRLHDSEAGGKVRIEVCSNRFEPSLPLRSRADPLAATTPSAFTRLDPVRENPAPRTASTPLPAAARTATGAIRALGSHTATAPVVLHPGDAISTARRVVYIILLGALTALGPFTIDLYLPAFPTLQADFRTSAAAIQLTLTGTMVGFALGQLIVGPLSDKVGRRVPLLAVTALHVVASAAAALAPDLTLLAIARVFMGVGAAAGGVVAMAIVRDLFGGRRLVVMLSRLALVSGAAPVVAPLIGSALLSVMPWRGIFVVLALYGAVMLVAAIWLIPETLPAARRNERGATTVLQRYRGVFSDRVFVGVLIIGGMSFSGLFSYLSSSSFLFQETYGFDAQQYGLLFAANSLGLVVGVQVAARLAARFGPQWVLSVSTGVLVLAATAIIACDQLGWGLWGTMVPLFVFMTACGFTFPCVQVLALDRHGKAAGTAASILGATNFGVAGLISPIVGWVARDAGITATTMAAVMVGCALIGATSLWTIVRPWTVARLAP</sequence>
<dbReference type="FunFam" id="1.20.1720.10:FF:000005">
    <property type="entry name" value="Bcr/CflA family efflux transporter"/>
    <property type="match status" value="1"/>
</dbReference>
<protein>
    <submittedName>
        <fullName evidence="10">Bicyclomycin resistance protein</fullName>
    </submittedName>
</protein>
<dbReference type="RefSeq" id="WP_061682634.1">
    <property type="nucleotide sequence ID" value="NZ_LRAD01000026.1"/>
</dbReference>
<evidence type="ECO:0000256" key="7">
    <source>
        <dbReference type="ARBA" id="ARBA00023136"/>
    </source>
</evidence>
<feature type="transmembrane region" description="Helical" evidence="8">
    <location>
        <begin position="135"/>
        <end position="154"/>
    </location>
</feature>
<dbReference type="PROSITE" id="PS50850">
    <property type="entry name" value="MFS"/>
    <property type="match status" value="1"/>
</dbReference>
<dbReference type="STRING" id="36807.Mlaev_01143"/>
<keyword evidence="6 8" id="KW-1133">Transmembrane helix</keyword>
<feature type="transmembrane region" description="Helical" evidence="8">
    <location>
        <begin position="459"/>
        <end position="483"/>
    </location>
</feature>
<keyword evidence="11" id="KW-1185">Reference proteome</keyword>
<feature type="transmembrane region" description="Helical" evidence="8">
    <location>
        <begin position="303"/>
        <end position="322"/>
    </location>
</feature>
<dbReference type="GO" id="GO:0042910">
    <property type="term" value="F:xenobiotic transmembrane transporter activity"/>
    <property type="evidence" value="ECO:0007669"/>
    <property type="project" value="InterPro"/>
</dbReference>
<dbReference type="EMBL" id="LRAD01000026">
    <property type="protein sequence ID" value="KXZ60888.1"/>
    <property type="molecule type" value="Genomic_DNA"/>
</dbReference>
<proteinExistence type="inferred from homology"/>
<dbReference type="Proteomes" id="UP000075357">
    <property type="component" value="Unassembled WGS sequence"/>
</dbReference>
<comment type="similarity">
    <text evidence="2">Belongs to the major facilitator superfamily. Bcr/CmlA family.</text>
</comment>
<feature type="transmembrane region" description="Helical" evidence="8">
    <location>
        <begin position="255"/>
        <end position="274"/>
    </location>
</feature>
<feature type="transmembrane region" description="Helical" evidence="8">
    <location>
        <begin position="166"/>
        <end position="185"/>
    </location>
</feature>
<dbReference type="PATRIC" id="fig|36807.3.peg.1169"/>
<evidence type="ECO:0000256" key="1">
    <source>
        <dbReference type="ARBA" id="ARBA00004651"/>
    </source>
</evidence>
<evidence type="ECO:0000256" key="6">
    <source>
        <dbReference type="ARBA" id="ARBA00022989"/>
    </source>
</evidence>
<feature type="transmembrane region" description="Helical" evidence="8">
    <location>
        <begin position="369"/>
        <end position="387"/>
    </location>
</feature>
<name>A0A150HGH6_9MICO</name>
<dbReference type="InterPro" id="IPR011701">
    <property type="entry name" value="MFS"/>
</dbReference>
<comment type="subcellular location">
    <subcellularLocation>
        <location evidence="1">Cell membrane</location>
        <topology evidence="1">Multi-pass membrane protein</topology>
    </subcellularLocation>
</comment>
<keyword evidence="3" id="KW-0813">Transport</keyword>
<feature type="transmembrane region" description="Helical" evidence="8">
    <location>
        <begin position="393"/>
        <end position="420"/>
    </location>
</feature>
<feature type="transmembrane region" description="Helical" evidence="8">
    <location>
        <begin position="228"/>
        <end position="249"/>
    </location>
</feature>
<dbReference type="GO" id="GO:0005886">
    <property type="term" value="C:plasma membrane"/>
    <property type="evidence" value="ECO:0007669"/>
    <property type="project" value="UniProtKB-SubCell"/>
</dbReference>
<dbReference type="InterPro" id="IPR005829">
    <property type="entry name" value="Sugar_transporter_CS"/>
</dbReference>
<dbReference type="InterPro" id="IPR036259">
    <property type="entry name" value="MFS_trans_sf"/>
</dbReference>
<dbReference type="AlphaFoldDB" id="A0A150HGH6"/>
<evidence type="ECO:0000256" key="5">
    <source>
        <dbReference type="ARBA" id="ARBA00022692"/>
    </source>
</evidence>
<organism evidence="10 11">
    <name type="scientific">Microbacterium laevaniformans</name>
    <dbReference type="NCBI Taxonomy" id="36807"/>
    <lineage>
        <taxon>Bacteria</taxon>
        <taxon>Bacillati</taxon>
        <taxon>Actinomycetota</taxon>
        <taxon>Actinomycetes</taxon>
        <taxon>Micrococcales</taxon>
        <taxon>Microbacteriaceae</taxon>
        <taxon>Microbacterium</taxon>
    </lineage>
</organism>
<keyword evidence="7 8" id="KW-0472">Membrane</keyword>
<evidence type="ECO:0000256" key="2">
    <source>
        <dbReference type="ARBA" id="ARBA00006236"/>
    </source>
</evidence>
<comment type="caution">
    <text evidence="10">The sequence shown here is derived from an EMBL/GenBank/DDBJ whole genome shotgun (WGS) entry which is preliminary data.</text>
</comment>
<dbReference type="PANTHER" id="PTHR23502:SF132">
    <property type="entry name" value="POLYAMINE TRANSPORTER 2-RELATED"/>
    <property type="match status" value="1"/>
</dbReference>
<dbReference type="Gene3D" id="1.20.1720.10">
    <property type="entry name" value="Multidrug resistance protein D"/>
    <property type="match status" value="1"/>
</dbReference>
<evidence type="ECO:0000313" key="11">
    <source>
        <dbReference type="Proteomes" id="UP000075357"/>
    </source>
</evidence>
<feature type="transmembrane region" description="Helical" evidence="8">
    <location>
        <begin position="432"/>
        <end position="453"/>
    </location>
</feature>
<gene>
    <name evidence="10" type="primary">bcr</name>
    <name evidence="10" type="ORF">Mlaev_01143</name>
</gene>
<dbReference type="PANTHER" id="PTHR23502">
    <property type="entry name" value="MAJOR FACILITATOR SUPERFAMILY"/>
    <property type="match status" value="1"/>
</dbReference>